<dbReference type="RefSeq" id="XP_013324764.1">
    <property type="nucleotide sequence ID" value="XM_013469310.1"/>
</dbReference>
<dbReference type="EMBL" id="LASV01000490">
    <property type="protein sequence ID" value="KKA18152.1"/>
    <property type="molecule type" value="Genomic_DNA"/>
</dbReference>
<organism evidence="2 3">
    <name type="scientific">Rasamsonia emersonii (strain ATCC 16479 / CBS 393.64 / IMI 116815)</name>
    <dbReference type="NCBI Taxonomy" id="1408163"/>
    <lineage>
        <taxon>Eukaryota</taxon>
        <taxon>Fungi</taxon>
        <taxon>Dikarya</taxon>
        <taxon>Ascomycota</taxon>
        <taxon>Pezizomycotina</taxon>
        <taxon>Eurotiomycetes</taxon>
        <taxon>Eurotiomycetidae</taxon>
        <taxon>Eurotiales</taxon>
        <taxon>Trichocomaceae</taxon>
        <taxon>Rasamsonia</taxon>
    </lineage>
</organism>
<accession>A0A0F4YIR0</accession>
<feature type="region of interest" description="Disordered" evidence="1">
    <location>
        <begin position="77"/>
        <end position="96"/>
    </location>
</feature>
<evidence type="ECO:0000313" key="3">
    <source>
        <dbReference type="Proteomes" id="UP000053958"/>
    </source>
</evidence>
<feature type="region of interest" description="Disordered" evidence="1">
    <location>
        <begin position="1"/>
        <end position="21"/>
    </location>
</feature>
<protein>
    <submittedName>
        <fullName evidence="2">Uncharacterized protein</fullName>
    </submittedName>
</protein>
<proteinExistence type="predicted"/>
<sequence length="174" mass="19484">MPGPGPKKEWRGRSDPDKKPQDDVIRLRHAFCRANAVVQEAGKLATAQSTAGDVFRNEETVHQTIMEIIHDPIRKDTVTSSNGTHVAHGKQAEGQGRVMRSSIGSQLRNRETCRGRRRPKTWLWTVSSGLLLLFLMREIWMGVRRAVLDCSLGQQEFSLAALQSGFDHCEPIIA</sequence>
<name>A0A0F4YIR0_RASE3</name>
<reference evidence="2 3" key="1">
    <citation type="submission" date="2015-04" db="EMBL/GenBank/DDBJ databases">
        <authorList>
            <person name="Heijne W.H."/>
            <person name="Fedorova N.D."/>
            <person name="Nierman W.C."/>
            <person name="Vollebregt A.W."/>
            <person name="Zhao Z."/>
            <person name="Wu L."/>
            <person name="Kumar M."/>
            <person name="Stam H."/>
            <person name="van den Berg M.A."/>
            <person name="Pel H.J."/>
        </authorList>
    </citation>
    <scope>NUCLEOTIDE SEQUENCE [LARGE SCALE GENOMIC DNA]</scope>
    <source>
        <strain evidence="2 3">CBS 393.64</strain>
    </source>
</reference>
<dbReference type="GeneID" id="25320170"/>
<evidence type="ECO:0000256" key="1">
    <source>
        <dbReference type="SAM" id="MobiDB-lite"/>
    </source>
</evidence>
<dbReference type="AlphaFoldDB" id="A0A0F4YIR0"/>
<comment type="caution">
    <text evidence="2">The sequence shown here is derived from an EMBL/GenBank/DDBJ whole genome shotgun (WGS) entry which is preliminary data.</text>
</comment>
<dbReference type="Proteomes" id="UP000053958">
    <property type="component" value="Unassembled WGS sequence"/>
</dbReference>
<keyword evidence="3" id="KW-1185">Reference proteome</keyword>
<gene>
    <name evidence="2" type="ORF">T310_7905</name>
</gene>
<evidence type="ECO:0000313" key="2">
    <source>
        <dbReference type="EMBL" id="KKA18152.1"/>
    </source>
</evidence>